<keyword evidence="2" id="KW-1185">Reference proteome</keyword>
<comment type="caution">
    <text evidence="1">The sequence shown here is derived from an EMBL/GenBank/DDBJ whole genome shotgun (WGS) entry which is preliminary data.</text>
</comment>
<sequence>MSGGLFFAHSKTGAREWDQVLVIYDNQPS</sequence>
<evidence type="ECO:0000313" key="1">
    <source>
        <dbReference type="EMBL" id="MDR6550330.1"/>
    </source>
</evidence>
<dbReference type="EMBL" id="JAVDSB010000001">
    <property type="protein sequence ID" value="MDR6550330.1"/>
    <property type="molecule type" value="Genomic_DNA"/>
</dbReference>
<dbReference type="Proteomes" id="UP001267290">
    <property type="component" value="Unassembled WGS sequence"/>
</dbReference>
<proteinExistence type="predicted"/>
<protein>
    <submittedName>
        <fullName evidence="1">Uncharacterized protein</fullName>
    </submittedName>
</protein>
<gene>
    <name evidence="1" type="ORF">J2736_001513</name>
</gene>
<accession>A0ABU1NS73</accession>
<evidence type="ECO:0000313" key="2">
    <source>
        <dbReference type="Proteomes" id="UP001267290"/>
    </source>
</evidence>
<name>A0ABU1NS73_9BACL</name>
<organism evidence="1 2">
    <name type="scientific">Paenibacillus qinlingensis</name>
    <dbReference type="NCBI Taxonomy" id="1837343"/>
    <lineage>
        <taxon>Bacteria</taxon>
        <taxon>Bacillati</taxon>
        <taxon>Bacillota</taxon>
        <taxon>Bacilli</taxon>
        <taxon>Bacillales</taxon>
        <taxon>Paenibacillaceae</taxon>
        <taxon>Paenibacillus</taxon>
    </lineage>
</organism>
<reference evidence="1 2" key="1">
    <citation type="submission" date="2023-07" db="EMBL/GenBank/DDBJ databases">
        <title>Sorghum-associated microbial communities from plants grown in Nebraska, USA.</title>
        <authorList>
            <person name="Schachtman D."/>
        </authorList>
    </citation>
    <scope>NUCLEOTIDE SEQUENCE [LARGE SCALE GENOMIC DNA]</scope>
    <source>
        <strain evidence="1 2">CC258</strain>
    </source>
</reference>